<dbReference type="PANTHER" id="PTHR47074">
    <property type="entry name" value="BNAC02G40300D PROTEIN"/>
    <property type="match status" value="1"/>
</dbReference>
<organism evidence="2">
    <name type="scientific">Fagus sylvatica</name>
    <name type="common">Beechnut</name>
    <dbReference type="NCBI Taxonomy" id="28930"/>
    <lineage>
        <taxon>Eukaryota</taxon>
        <taxon>Viridiplantae</taxon>
        <taxon>Streptophyta</taxon>
        <taxon>Embryophyta</taxon>
        <taxon>Tracheophyta</taxon>
        <taxon>Spermatophyta</taxon>
        <taxon>Magnoliopsida</taxon>
        <taxon>eudicotyledons</taxon>
        <taxon>Gunneridae</taxon>
        <taxon>Pentapetalae</taxon>
        <taxon>rosids</taxon>
        <taxon>fabids</taxon>
        <taxon>Fagales</taxon>
        <taxon>Fagaceae</taxon>
        <taxon>Fagus</taxon>
    </lineage>
</organism>
<evidence type="ECO:0000259" key="1">
    <source>
        <dbReference type="Pfam" id="PF13456"/>
    </source>
</evidence>
<dbReference type="AlphaFoldDB" id="A0A2N9HKR3"/>
<protein>
    <recommendedName>
        <fullName evidence="1">RNase H type-1 domain-containing protein</fullName>
    </recommendedName>
</protein>
<sequence>MAAKLDMSKAYDRVEWDYLRAILLKLGFHKRTQFEKYLGLPLVIGKAKKRAFNDIKDRVWRCLQGWKEKLLSQAGAAGYGEEGHWLGKQHLTRAKSMGGMGFHKLLLFNKALLARQGWRLVQFLDSLVSRVLKAKYYPHQSFLDAKVKGNVSFIFRSICEAKKVLSAGMVWRVGTGANIQIWKDCWLQGAPSATVLSPPRLLDTNAMVGSLILQDRMYWNVDLIDQIFLPWEIEIVKQIPLSYRRPDDLLIWGETKRGEFSIKSACALPTEQCWCRVFLSWGNQSFLGWGLVFKSTAEGGTGDLPPRVMEIASVVTLEFLEVGVRDGDTFAQPMSGERQPLHWSHPNNGSYKVSIACHSQSDSPRVGIGILIRDHIGFVVVASGFVSHRFSEALLIYSLAVFHALQLAFETGFRHNLVLEVPCRELVNLLQMETPCLAQVGVLFDDIGAWKPYFQNVSFSFISSVCNKAAQALATEVASSLLDHVWLEECPPCILPFV</sequence>
<proteinExistence type="predicted"/>
<dbReference type="InterPro" id="IPR044730">
    <property type="entry name" value="RNase_H-like_dom_plant"/>
</dbReference>
<dbReference type="CDD" id="cd06222">
    <property type="entry name" value="RNase_H_like"/>
    <property type="match status" value="1"/>
</dbReference>
<dbReference type="EMBL" id="OIVN01003668">
    <property type="protein sequence ID" value="SPD12822.1"/>
    <property type="molecule type" value="Genomic_DNA"/>
</dbReference>
<dbReference type="InterPro" id="IPR052929">
    <property type="entry name" value="RNase_H-like_EbsB-rel"/>
</dbReference>
<gene>
    <name evidence="2" type="ORF">FSB_LOCUS40704</name>
</gene>
<dbReference type="Pfam" id="PF13456">
    <property type="entry name" value="RVT_3"/>
    <property type="match status" value="1"/>
</dbReference>
<dbReference type="PANTHER" id="PTHR47074:SF11">
    <property type="entry name" value="REVERSE TRANSCRIPTASE-LIKE PROTEIN"/>
    <property type="match status" value="1"/>
</dbReference>
<feature type="domain" description="RNase H type-1" evidence="1">
    <location>
        <begin position="361"/>
        <end position="476"/>
    </location>
</feature>
<name>A0A2N9HKR3_FAGSY</name>
<dbReference type="InterPro" id="IPR002156">
    <property type="entry name" value="RNaseH_domain"/>
</dbReference>
<dbReference type="GO" id="GO:0004523">
    <property type="term" value="F:RNA-DNA hybrid ribonuclease activity"/>
    <property type="evidence" value="ECO:0007669"/>
    <property type="project" value="InterPro"/>
</dbReference>
<accession>A0A2N9HKR3</accession>
<dbReference type="GO" id="GO:0003676">
    <property type="term" value="F:nucleic acid binding"/>
    <property type="evidence" value="ECO:0007669"/>
    <property type="project" value="InterPro"/>
</dbReference>
<evidence type="ECO:0000313" key="2">
    <source>
        <dbReference type="EMBL" id="SPD12822.1"/>
    </source>
</evidence>
<reference evidence="2" key="1">
    <citation type="submission" date="2018-02" db="EMBL/GenBank/DDBJ databases">
        <authorList>
            <person name="Cohen D.B."/>
            <person name="Kent A.D."/>
        </authorList>
    </citation>
    <scope>NUCLEOTIDE SEQUENCE</scope>
</reference>